<gene>
    <name evidence="1" type="ORF">FOXG_14866</name>
</gene>
<evidence type="ECO:0000313" key="2">
    <source>
        <dbReference type="Proteomes" id="UP000009097"/>
    </source>
</evidence>
<sequence>MLGILPWLKSFNMTISLVSGLSKKKISVGPTPRKRLCDGASTLFDLIQRPESLRNQVGLQQPPLCQFLTEIWATRATDPRDLVFGLVNLTRDAGSPDFAPNYGDERDPVEFYTEICRRFLRRGELKSVLYVAGVGYPRTLNALPSWVPDWTCTPEMAPLKFRNYNASAHTESHIELSLPGEISIGGIRFDTISATTSRCFPATWSDPKDRLGGKFISFCATLLEALRMIEPLPQRYLSESINQSKTDAFWRTMVGDAMQVQLDHGQEQNLLSHGASTPMHLLRFNRPIPNEYGAILETWGPFLSSPQIEALVAYRTLPNMPPSQPSFEEVFSRNKDLRELYEAVTSSAKDILSCAGGRKFAITAKGYMAVVPPLADVGDEISVLCGLEVLFVLRTDFCHRGGSGKVYNLVGEAYLHGIMDGEALCDELVEREERFRVV</sequence>
<dbReference type="InterPro" id="IPR052895">
    <property type="entry name" value="HetReg/Transcr_Mod"/>
</dbReference>
<dbReference type="VEuPathDB" id="FungiDB:FOXG_14866"/>
<dbReference type="RefSeq" id="XP_018254858.1">
    <property type="nucleotide sequence ID" value="XM_018394930.1"/>
</dbReference>
<dbReference type="GeneID" id="28955991"/>
<dbReference type="PANTHER" id="PTHR24148:SF64">
    <property type="entry name" value="HETEROKARYON INCOMPATIBILITY DOMAIN-CONTAINING PROTEIN"/>
    <property type="match status" value="1"/>
</dbReference>
<organism evidence="1 2">
    <name type="scientific">Fusarium oxysporum f. sp. lycopersici (strain 4287 / CBS 123668 / FGSC 9935 / NRRL 34936)</name>
    <name type="common">Fusarium vascular wilt of tomato</name>
    <dbReference type="NCBI Taxonomy" id="426428"/>
    <lineage>
        <taxon>Eukaryota</taxon>
        <taxon>Fungi</taxon>
        <taxon>Dikarya</taxon>
        <taxon>Ascomycota</taxon>
        <taxon>Pezizomycotina</taxon>
        <taxon>Sordariomycetes</taxon>
        <taxon>Hypocreomycetidae</taxon>
        <taxon>Hypocreales</taxon>
        <taxon>Nectriaceae</taxon>
        <taxon>Fusarium</taxon>
        <taxon>Fusarium oxysporum species complex</taxon>
    </lineage>
</organism>
<evidence type="ECO:0000313" key="1">
    <source>
        <dbReference type="EMBL" id="KNB16813.1"/>
    </source>
</evidence>
<dbReference type="AlphaFoldDB" id="A0A0J9W197"/>
<evidence type="ECO:0008006" key="3">
    <source>
        <dbReference type="Google" id="ProtNLM"/>
    </source>
</evidence>
<proteinExistence type="predicted"/>
<dbReference type="OrthoDB" id="2157530at2759"/>
<dbReference type="Proteomes" id="UP000009097">
    <property type="component" value="Unassembled WGS sequence"/>
</dbReference>
<accession>A0A0J9W197</accession>
<dbReference type="Pfam" id="PF26639">
    <property type="entry name" value="Het-6_barrel"/>
    <property type="match status" value="1"/>
</dbReference>
<name>A0A0J9W197_FUSO4</name>
<dbReference type="EMBL" id="DS231720">
    <property type="protein sequence ID" value="KNB16813.1"/>
    <property type="molecule type" value="Genomic_DNA"/>
</dbReference>
<protein>
    <recommendedName>
        <fullName evidence="3">Heterokaryon incompatibility domain-containing protein</fullName>
    </recommendedName>
</protein>
<dbReference type="KEGG" id="fox:FOXG_14866"/>
<reference evidence="1" key="1">
    <citation type="submission" date="2007-04" db="EMBL/GenBank/DDBJ databases">
        <authorList>
            <consortium name="The Broad Institute Genome Sequencing Platform"/>
            <person name="Birren B."/>
            <person name="Lander E."/>
            <person name="Galagan J."/>
            <person name="Nusbaum C."/>
            <person name="Devon K."/>
            <person name="Ma L.-J."/>
            <person name="Jaffe D."/>
            <person name="Butler J."/>
            <person name="Alvarez P."/>
            <person name="Gnerre S."/>
            <person name="Grabherr M."/>
            <person name="Kleber M."/>
            <person name="Mauceli E."/>
            <person name="Brockman W."/>
            <person name="MacCallum I.A."/>
            <person name="Young S."/>
            <person name="LaButti K."/>
            <person name="DeCaprio D."/>
            <person name="Crawford M."/>
            <person name="Koehrsen M."/>
            <person name="Engels R."/>
            <person name="Montgomery P."/>
            <person name="Pearson M."/>
            <person name="Howarth C."/>
            <person name="Larson L."/>
            <person name="White J."/>
            <person name="O'Leary S."/>
            <person name="Kodira C."/>
            <person name="Zeng Q."/>
            <person name="Yandava C."/>
            <person name="Alvarado L."/>
            <person name="Kistler C."/>
            <person name="Shim W.-B."/>
            <person name="Kang S."/>
            <person name="Woloshuk C."/>
        </authorList>
    </citation>
    <scope>NUCLEOTIDE SEQUENCE</scope>
    <source>
        <strain evidence="1">4287</strain>
    </source>
</reference>
<reference evidence="1" key="2">
    <citation type="journal article" date="2010" name="Nature">
        <title>Comparative genomics reveals mobile pathogenicity chromosomes in Fusarium.</title>
        <authorList>
            <person name="Ma L.J."/>
            <person name="van der Does H.C."/>
            <person name="Borkovich K.A."/>
            <person name="Coleman J.J."/>
            <person name="Daboussi M.J."/>
            <person name="Di Pietro A."/>
            <person name="Dufresne M."/>
            <person name="Freitag M."/>
            <person name="Grabherr M."/>
            <person name="Henrissat B."/>
            <person name="Houterman P.M."/>
            <person name="Kang S."/>
            <person name="Shim W.B."/>
            <person name="Woloshuk C."/>
            <person name="Xie X."/>
            <person name="Xu J.R."/>
            <person name="Antoniw J."/>
            <person name="Baker S.E."/>
            <person name="Bluhm B.H."/>
            <person name="Breakspear A."/>
            <person name="Brown D.W."/>
            <person name="Butchko R.A."/>
            <person name="Chapman S."/>
            <person name="Coulson R."/>
            <person name="Coutinho P.M."/>
            <person name="Danchin E.G."/>
            <person name="Diener A."/>
            <person name="Gale L.R."/>
            <person name="Gardiner D.M."/>
            <person name="Goff S."/>
            <person name="Hammond-Kosack K.E."/>
            <person name="Hilburn K."/>
            <person name="Hua-Van A."/>
            <person name="Jonkers W."/>
            <person name="Kazan K."/>
            <person name="Kodira C.D."/>
            <person name="Koehrsen M."/>
            <person name="Kumar L."/>
            <person name="Lee Y.H."/>
            <person name="Li L."/>
            <person name="Manners J.M."/>
            <person name="Miranda-Saavedra D."/>
            <person name="Mukherjee M."/>
            <person name="Park G."/>
            <person name="Park J."/>
            <person name="Park S.Y."/>
            <person name="Proctor R.H."/>
            <person name="Regev A."/>
            <person name="Ruiz-Roldan M.C."/>
            <person name="Sain D."/>
            <person name="Sakthikumar S."/>
            <person name="Sykes S."/>
            <person name="Schwartz D.C."/>
            <person name="Turgeon B.G."/>
            <person name="Wapinski I."/>
            <person name="Yoder O."/>
            <person name="Young S."/>
            <person name="Zeng Q."/>
            <person name="Zhou S."/>
            <person name="Galagan J."/>
            <person name="Cuomo C.A."/>
            <person name="Kistler H.C."/>
            <person name="Rep M."/>
        </authorList>
    </citation>
    <scope>NUCLEOTIDE SEQUENCE [LARGE SCALE GENOMIC DNA]</scope>
    <source>
        <strain evidence="1">4287</strain>
    </source>
</reference>
<dbReference type="PANTHER" id="PTHR24148">
    <property type="entry name" value="ANKYRIN REPEAT DOMAIN-CONTAINING PROTEIN 39 HOMOLOG-RELATED"/>
    <property type="match status" value="1"/>
</dbReference>